<reference evidence="5" key="3">
    <citation type="submission" date="2018-08" db="UniProtKB">
        <authorList>
            <consortium name="EnsemblPlants"/>
        </authorList>
    </citation>
    <scope>IDENTIFICATION</scope>
    <source>
        <strain evidence="5">cv. Bd21</strain>
    </source>
</reference>
<evidence type="ECO:0000313" key="6">
    <source>
        <dbReference type="Proteomes" id="UP000008810"/>
    </source>
</evidence>
<dbReference type="EMBL" id="CM000880">
    <property type="protein sequence ID" value="PNT78032.1"/>
    <property type="molecule type" value="Genomic_DNA"/>
</dbReference>
<organism evidence="4">
    <name type="scientific">Brachypodium distachyon</name>
    <name type="common">Purple false brome</name>
    <name type="synonym">Trachynia distachya</name>
    <dbReference type="NCBI Taxonomy" id="15368"/>
    <lineage>
        <taxon>Eukaryota</taxon>
        <taxon>Viridiplantae</taxon>
        <taxon>Streptophyta</taxon>
        <taxon>Embryophyta</taxon>
        <taxon>Tracheophyta</taxon>
        <taxon>Spermatophyta</taxon>
        <taxon>Magnoliopsida</taxon>
        <taxon>Liliopsida</taxon>
        <taxon>Poales</taxon>
        <taxon>Poaceae</taxon>
        <taxon>BOP clade</taxon>
        <taxon>Pooideae</taxon>
        <taxon>Stipodae</taxon>
        <taxon>Brachypodieae</taxon>
        <taxon>Brachypodium</taxon>
    </lineage>
</organism>
<dbReference type="EnsemblPlants" id="PNT78032">
    <property type="protein sequence ID" value="PNT78032"/>
    <property type="gene ID" value="BRADI_1g72630v3"/>
</dbReference>
<dbReference type="Gramene" id="PNT78032">
    <property type="protein sequence ID" value="PNT78032"/>
    <property type="gene ID" value="BRADI_1g72630v3"/>
</dbReference>
<dbReference type="ExpressionAtlas" id="A0A2K2DUT2">
    <property type="expression patterns" value="baseline"/>
</dbReference>
<feature type="region of interest" description="Disordered" evidence="3">
    <location>
        <begin position="1"/>
        <end position="42"/>
    </location>
</feature>
<proteinExistence type="inferred from homology"/>
<dbReference type="FunCoup" id="A0A2K2DUT2">
    <property type="interactions" value="250"/>
</dbReference>
<dbReference type="PANTHER" id="PTHR34045:SF1">
    <property type="entry name" value="OS03G0180600 PROTEIN"/>
    <property type="match status" value="1"/>
</dbReference>
<comment type="similarity">
    <text evidence="2">Belongs to the LAZY family.</text>
</comment>
<keyword evidence="6" id="KW-1185">Reference proteome</keyword>
<sequence length="195" mass="22259">MQNRLHGARCSNKNSEFSTGSNQPAADTSVLTGPHRDDDDDLHDRWAPVMLSIGTFGVGEGRDALKKLQQELTLIMSAKAEEREEDKRRHHLLLERSLNGDGRIVKHRSFRKLVTSVVRGFLPRPRLRGTMPGSRPIQIPLPLLYMDILLENSASSDMKIKNYQTAVQFHSSRDAEKEQEIKWIRTDSEYIVLEI</sequence>
<gene>
    <name evidence="4" type="ORF">BRADI_1g72630v3</name>
</gene>
<evidence type="ECO:0000313" key="5">
    <source>
        <dbReference type="EnsemblPlants" id="PNT78032"/>
    </source>
</evidence>
<dbReference type="InParanoid" id="A0A2K2DUT2"/>
<dbReference type="PANTHER" id="PTHR34045">
    <property type="entry name" value="OS03G0406300 PROTEIN"/>
    <property type="match status" value="1"/>
</dbReference>
<dbReference type="OrthoDB" id="1729737at2759"/>
<dbReference type="InterPro" id="IPR044683">
    <property type="entry name" value="LAZY"/>
</dbReference>
<evidence type="ECO:0000313" key="4">
    <source>
        <dbReference type="EMBL" id="PNT78032.1"/>
    </source>
</evidence>
<dbReference type="Proteomes" id="UP000008810">
    <property type="component" value="Chromosome 1"/>
</dbReference>
<evidence type="ECO:0000256" key="3">
    <source>
        <dbReference type="SAM" id="MobiDB-lite"/>
    </source>
</evidence>
<evidence type="ECO:0000256" key="2">
    <source>
        <dbReference type="ARBA" id="ARBA00024198"/>
    </source>
</evidence>
<name>A0A2K2DUT2_BRADI</name>
<dbReference type="GO" id="GO:0009630">
    <property type="term" value="P:gravitropism"/>
    <property type="evidence" value="ECO:0007669"/>
    <property type="project" value="InterPro"/>
</dbReference>
<reference evidence="4" key="2">
    <citation type="submission" date="2017-06" db="EMBL/GenBank/DDBJ databases">
        <title>WGS assembly of Brachypodium distachyon.</title>
        <authorList>
            <consortium name="The International Brachypodium Initiative"/>
            <person name="Lucas S."/>
            <person name="Harmon-Smith M."/>
            <person name="Lail K."/>
            <person name="Tice H."/>
            <person name="Grimwood J."/>
            <person name="Bruce D."/>
            <person name="Barry K."/>
            <person name="Shu S."/>
            <person name="Lindquist E."/>
            <person name="Wang M."/>
            <person name="Pitluck S."/>
            <person name="Vogel J.P."/>
            <person name="Garvin D.F."/>
            <person name="Mockler T.C."/>
            <person name="Schmutz J."/>
            <person name="Rokhsar D."/>
            <person name="Bevan M.W."/>
        </authorList>
    </citation>
    <scope>NUCLEOTIDE SEQUENCE</scope>
    <source>
        <strain evidence="4">Bd21</strain>
    </source>
</reference>
<evidence type="ECO:0000256" key="1">
    <source>
        <dbReference type="ARBA" id="ARBA00022604"/>
    </source>
</evidence>
<feature type="compositionally biased region" description="Polar residues" evidence="3">
    <location>
        <begin position="11"/>
        <end position="31"/>
    </location>
</feature>
<protein>
    <submittedName>
        <fullName evidence="4 5">Uncharacterized protein</fullName>
    </submittedName>
</protein>
<accession>A0A2K2DUT2</accession>
<keyword evidence="1" id="KW-0341">Growth regulation</keyword>
<reference evidence="4 5" key="1">
    <citation type="journal article" date="2010" name="Nature">
        <title>Genome sequencing and analysis of the model grass Brachypodium distachyon.</title>
        <authorList>
            <consortium name="International Brachypodium Initiative"/>
        </authorList>
    </citation>
    <scope>NUCLEOTIDE SEQUENCE [LARGE SCALE GENOMIC DNA]</scope>
    <source>
        <strain evidence="4 5">Bd21</strain>
    </source>
</reference>
<dbReference type="AlphaFoldDB" id="A0A2K2DUT2"/>
<dbReference type="GO" id="GO:0040008">
    <property type="term" value="P:regulation of growth"/>
    <property type="evidence" value="ECO:0007669"/>
    <property type="project" value="InterPro"/>
</dbReference>